<keyword evidence="3" id="KW-1185">Reference proteome</keyword>
<gene>
    <name evidence="2" type="ORF">COLO4_35510</name>
</gene>
<dbReference type="AlphaFoldDB" id="A0A1R3GG38"/>
<evidence type="ECO:0000256" key="1">
    <source>
        <dbReference type="SAM" id="SignalP"/>
    </source>
</evidence>
<organism evidence="2 3">
    <name type="scientific">Corchorus olitorius</name>
    <dbReference type="NCBI Taxonomy" id="93759"/>
    <lineage>
        <taxon>Eukaryota</taxon>
        <taxon>Viridiplantae</taxon>
        <taxon>Streptophyta</taxon>
        <taxon>Embryophyta</taxon>
        <taxon>Tracheophyta</taxon>
        <taxon>Spermatophyta</taxon>
        <taxon>Magnoliopsida</taxon>
        <taxon>eudicotyledons</taxon>
        <taxon>Gunneridae</taxon>
        <taxon>Pentapetalae</taxon>
        <taxon>rosids</taxon>
        <taxon>malvids</taxon>
        <taxon>Malvales</taxon>
        <taxon>Malvaceae</taxon>
        <taxon>Grewioideae</taxon>
        <taxon>Apeibeae</taxon>
        <taxon>Corchorus</taxon>
    </lineage>
</organism>
<evidence type="ECO:0000313" key="3">
    <source>
        <dbReference type="Proteomes" id="UP000187203"/>
    </source>
</evidence>
<dbReference type="EMBL" id="AWUE01022649">
    <property type="protein sequence ID" value="OMO57042.1"/>
    <property type="molecule type" value="Genomic_DNA"/>
</dbReference>
<sequence>MTLTLWILNIFCCVILQHVKVLDVRKLQVVAPGDRSKIHFDLHSLKNLLPLVVVIGEGHKIVERDVIAEKKNDKQKDHKEKL</sequence>
<feature type="signal peptide" evidence="1">
    <location>
        <begin position="1"/>
        <end position="21"/>
    </location>
</feature>
<accession>A0A1R3GG38</accession>
<proteinExistence type="predicted"/>
<dbReference type="GO" id="GO:0000428">
    <property type="term" value="C:DNA-directed RNA polymerase complex"/>
    <property type="evidence" value="ECO:0007669"/>
    <property type="project" value="UniProtKB-KW"/>
</dbReference>
<protein>
    <submittedName>
        <fullName evidence="2">DNA-directed RNA polymerase III largest subunit</fullName>
    </submittedName>
</protein>
<feature type="chain" id="PRO_5012096645" evidence="1">
    <location>
        <begin position="22"/>
        <end position="82"/>
    </location>
</feature>
<name>A0A1R3GG38_9ROSI</name>
<evidence type="ECO:0000313" key="2">
    <source>
        <dbReference type="EMBL" id="OMO57042.1"/>
    </source>
</evidence>
<dbReference type="OrthoDB" id="270392at2759"/>
<keyword evidence="2" id="KW-0804">Transcription</keyword>
<reference evidence="3" key="1">
    <citation type="submission" date="2013-09" db="EMBL/GenBank/DDBJ databases">
        <title>Corchorus olitorius genome sequencing.</title>
        <authorList>
            <person name="Alam M."/>
            <person name="Haque M.S."/>
            <person name="Islam M.S."/>
            <person name="Emdad E.M."/>
            <person name="Islam M.M."/>
            <person name="Ahmed B."/>
            <person name="Halim A."/>
            <person name="Hossen Q.M.M."/>
            <person name="Hossain M.Z."/>
            <person name="Ahmed R."/>
            <person name="Khan M.M."/>
            <person name="Islam R."/>
            <person name="Rashid M.M."/>
            <person name="Khan S.A."/>
            <person name="Rahman M.S."/>
            <person name="Alam M."/>
            <person name="Yahiya A.S."/>
            <person name="Khan M.S."/>
            <person name="Azam M.S."/>
            <person name="Haque T."/>
            <person name="Lashkar M.Z.H."/>
            <person name="Akhand A.I."/>
            <person name="Morshed G."/>
            <person name="Roy S."/>
            <person name="Uddin K.S."/>
            <person name="Rabeya T."/>
            <person name="Hossain A.S."/>
            <person name="Chowdhury A."/>
            <person name="Snigdha A.R."/>
            <person name="Mortoza M.S."/>
            <person name="Matin S.A."/>
            <person name="Hoque S.M.E."/>
            <person name="Islam M.K."/>
            <person name="Roy D.K."/>
            <person name="Haider R."/>
            <person name="Moosa M.M."/>
            <person name="Elias S.M."/>
            <person name="Hasan A.M."/>
            <person name="Jahan S."/>
            <person name="Shafiuddin M."/>
            <person name="Mahmood N."/>
            <person name="Shommy N.S."/>
        </authorList>
    </citation>
    <scope>NUCLEOTIDE SEQUENCE [LARGE SCALE GENOMIC DNA]</scope>
    <source>
        <strain evidence="3">cv. O-4</strain>
    </source>
</reference>
<keyword evidence="2" id="KW-0240">DNA-directed RNA polymerase</keyword>
<dbReference type="Proteomes" id="UP000187203">
    <property type="component" value="Unassembled WGS sequence"/>
</dbReference>
<keyword evidence="1" id="KW-0732">Signal</keyword>
<comment type="caution">
    <text evidence="2">The sequence shown here is derived from an EMBL/GenBank/DDBJ whole genome shotgun (WGS) entry which is preliminary data.</text>
</comment>